<dbReference type="Proteomes" id="UP000309038">
    <property type="component" value="Unassembled WGS sequence"/>
</dbReference>
<name>A0A4S4K636_9APHY</name>
<keyword evidence="2" id="KW-1185">Reference proteome</keyword>
<dbReference type="EMBL" id="SGPJ01000898">
    <property type="protein sequence ID" value="THG92850.1"/>
    <property type="molecule type" value="Genomic_DNA"/>
</dbReference>
<proteinExistence type="predicted"/>
<reference evidence="1 2" key="1">
    <citation type="submission" date="2019-02" db="EMBL/GenBank/DDBJ databases">
        <title>Genome sequencing of the rare red list fungi Phlebia centrifuga.</title>
        <authorList>
            <person name="Buettner E."/>
            <person name="Kellner H."/>
        </authorList>
    </citation>
    <scope>NUCLEOTIDE SEQUENCE [LARGE SCALE GENOMIC DNA]</scope>
    <source>
        <strain evidence="1 2">DSM 108282</strain>
    </source>
</reference>
<comment type="caution">
    <text evidence="1">The sequence shown here is derived from an EMBL/GenBank/DDBJ whole genome shotgun (WGS) entry which is preliminary data.</text>
</comment>
<dbReference type="AlphaFoldDB" id="A0A4S4K636"/>
<accession>A0A4S4K636</accession>
<evidence type="ECO:0000313" key="1">
    <source>
        <dbReference type="EMBL" id="THG92850.1"/>
    </source>
</evidence>
<evidence type="ECO:0000313" key="2">
    <source>
        <dbReference type="Proteomes" id="UP000309038"/>
    </source>
</evidence>
<organism evidence="1 2">
    <name type="scientific">Hermanssonia centrifuga</name>
    <dbReference type="NCBI Taxonomy" id="98765"/>
    <lineage>
        <taxon>Eukaryota</taxon>
        <taxon>Fungi</taxon>
        <taxon>Dikarya</taxon>
        <taxon>Basidiomycota</taxon>
        <taxon>Agaricomycotina</taxon>
        <taxon>Agaricomycetes</taxon>
        <taxon>Polyporales</taxon>
        <taxon>Meruliaceae</taxon>
        <taxon>Hermanssonia</taxon>
    </lineage>
</organism>
<protein>
    <submittedName>
        <fullName evidence="1">Uncharacterized protein</fullName>
    </submittedName>
</protein>
<gene>
    <name evidence="1" type="ORF">EW026_g8198</name>
</gene>
<sequence length="96" mass="10528">MPLASPVIEDVPIDLETDAQTLMCIAREIRAMHKSTVIVICSMHEDITVSKLDLVSLIRTNDCTLALARVYTTYFSRLQGTVGKMMGGMDLLQGAV</sequence>